<dbReference type="NCBIfam" id="TIGR01930">
    <property type="entry name" value="AcCoA-C-Actrans"/>
    <property type="match status" value="1"/>
</dbReference>
<dbReference type="Pfam" id="PF02803">
    <property type="entry name" value="Thiolase_C"/>
    <property type="match status" value="1"/>
</dbReference>
<evidence type="ECO:0000256" key="12">
    <source>
        <dbReference type="PIRSR" id="PIRSR000429-1"/>
    </source>
</evidence>
<keyword evidence="9 13" id="KW-0012">Acyltransferase</keyword>
<evidence type="ECO:0000256" key="5">
    <source>
        <dbReference type="ARBA" id="ARBA00016181"/>
    </source>
</evidence>
<dbReference type="InterPro" id="IPR020616">
    <property type="entry name" value="Thiolase_N"/>
</dbReference>
<feature type="domain" description="Thiolase N-terminal" evidence="14">
    <location>
        <begin position="5"/>
        <end position="268"/>
    </location>
</feature>
<keyword evidence="7 13" id="KW-0808">Transferase</keyword>
<dbReference type="PANTHER" id="PTHR18919:SF107">
    <property type="entry name" value="ACETYL-COA ACETYLTRANSFERASE, CYTOSOLIC"/>
    <property type="match status" value="1"/>
</dbReference>
<dbReference type="PANTHER" id="PTHR18919">
    <property type="entry name" value="ACETYL-COA C-ACYLTRANSFERASE"/>
    <property type="match status" value="1"/>
</dbReference>
<dbReference type="EC" id="2.3.1.174" evidence="4"/>
<protein>
    <recommendedName>
        <fullName evidence="5">Beta-ketoadipyl-CoA thiolase</fullName>
        <ecNumber evidence="4">2.3.1.174</ecNumber>
    </recommendedName>
    <alternativeName>
        <fullName evidence="10">3-oxoadipyl-CoA thiolase</fullName>
    </alternativeName>
</protein>
<evidence type="ECO:0000256" key="13">
    <source>
        <dbReference type="RuleBase" id="RU003557"/>
    </source>
</evidence>
<comment type="catalytic activity">
    <reaction evidence="11">
        <text>succinyl-CoA + acetyl-CoA = 3-oxoadipyl-CoA + CoA</text>
        <dbReference type="Rhea" id="RHEA:19481"/>
        <dbReference type="ChEBI" id="CHEBI:57287"/>
        <dbReference type="ChEBI" id="CHEBI:57288"/>
        <dbReference type="ChEBI" id="CHEBI:57292"/>
        <dbReference type="ChEBI" id="CHEBI:57348"/>
        <dbReference type="EC" id="2.3.1.174"/>
    </reaction>
</comment>
<dbReference type="GO" id="GO:0033812">
    <property type="term" value="F:3-oxoadipyl-CoA thiolase activity"/>
    <property type="evidence" value="ECO:0007669"/>
    <property type="project" value="UniProtKB-EC"/>
</dbReference>
<evidence type="ECO:0000256" key="10">
    <source>
        <dbReference type="ARBA" id="ARBA00041222"/>
    </source>
</evidence>
<dbReference type="GO" id="GO:0019619">
    <property type="term" value="P:3,4-dihydroxybenzoate catabolic process"/>
    <property type="evidence" value="ECO:0007669"/>
    <property type="project" value="InterPro"/>
</dbReference>
<dbReference type="NCBIfam" id="NF006551">
    <property type="entry name" value="PRK09050.1"/>
    <property type="match status" value="1"/>
</dbReference>
<feature type="active site" description="Proton acceptor" evidence="12">
    <location>
        <position position="387"/>
    </location>
</feature>
<organism evidence="16 17">
    <name type="scientific">Acinetobacter lactucae</name>
    <dbReference type="NCBI Taxonomy" id="1785128"/>
    <lineage>
        <taxon>Bacteria</taxon>
        <taxon>Pseudomonadati</taxon>
        <taxon>Pseudomonadota</taxon>
        <taxon>Gammaproteobacteria</taxon>
        <taxon>Moraxellales</taxon>
        <taxon>Moraxellaceae</taxon>
        <taxon>Acinetobacter</taxon>
        <taxon>Acinetobacter calcoaceticus/baumannii complex</taxon>
    </lineage>
</organism>
<evidence type="ECO:0000256" key="6">
    <source>
        <dbReference type="ARBA" id="ARBA00022490"/>
    </source>
</evidence>
<dbReference type="PIRSF" id="PIRSF000429">
    <property type="entry name" value="Ac-CoA_Ac_transf"/>
    <property type="match status" value="1"/>
</dbReference>
<dbReference type="NCBIfam" id="TIGR02430">
    <property type="entry name" value="pcaF"/>
    <property type="match status" value="1"/>
</dbReference>
<dbReference type="RefSeq" id="WP_125699326.1">
    <property type="nucleotide sequence ID" value="NZ_RFES01000008.1"/>
</dbReference>
<reference evidence="16 17" key="1">
    <citation type="submission" date="2018-10" db="EMBL/GenBank/DDBJ databases">
        <title>GWAS and RNA-Seq identify cryptic mechanisms of antimicrobial resistance in Acinetobacter baumannii.</title>
        <authorList>
            <person name="Sahl J.W."/>
        </authorList>
    </citation>
    <scope>NUCLEOTIDE SEQUENCE [LARGE SCALE GENOMIC DNA]</scope>
    <source>
        <strain evidence="16 17">TG41018</strain>
    </source>
</reference>
<dbReference type="InterPro" id="IPR020610">
    <property type="entry name" value="Thiolase_AS"/>
</dbReference>
<dbReference type="AlphaFoldDB" id="A0A429JY39"/>
<keyword evidence="8" id="KW-0058">Aromatic hydrocarbons catabolism</keyword>
<keyword evidence="6" id="KW-0963">Cytoplasm</keyword>
<gene>
    <name evidence="16" type="primary">pcaF</name>
    <name evidence="16" type="ORF">EA756_12990</name>
</gene>
<dbReference type="EMBL" id="RFES01000008">
    <property type="protein sequence ID" value="RSO56051.1"/>
    <property type="molecule type" value="Genomic_DNA"/>
</dbReference>
<dbReference type="PROSITE" id="PS00099">
    <property type="entry name" value="THIOLASE_3"/>
    <property type="match status" value="1"/>
</dbReference>
<feature type="domain" description="Thiolase C-terminal" evidence="15">
    <location>
        <begin position="276"/>
        <end position="400"/>
    </location>
</feature>
<dbReference type="InterPro" id="IPR020615">
    <property type="entry name" value="Thiolase_acyl_enz_int_AS"/>
</dbReference>
<evidence type="ECO:0000256" key="1">
    <source>
        <dbReference type="ARBA" id="ARBA00003720"/>
    </source>
</evidence>
<dbReference type="InterPro" id="IPR016039">
    <property type="entry name" value="Thiolase-like"/>
</dbReference>
<evidence type="ECO:0000313" key="16">
    <source>
        <dbReference type="EMBL" id="RSO56051.1"/>
    </source>
</evidence>
<evidence type="ECO:0000256" key="4">
    <source>
        <dbReference type="ARBA" id="ARBA00012233"/>
    </source>
</evidence>
<evidence type="ECO:0000256" key="9">
    <source>
        <dbReference type="ARBA" id="ARBA00023315"/>
    </source>
</evidence>
<dbReference type="Pfam" id="PF00108">
    <property type="entry name" value="Thiolase_N"/>
    <property type="match status" value="1"/>
</dbReference>
<sequence length="404" mass="42613">MKNAYIIDAIRTPFGRYAGGLAPVRADDLGAVPIKALMQRNPNVDWEQVDDVIYGCANQAGEDNRNVGRMSALLAGLPYQVPATTINRLCGSSLDAIAIAARAIKAGEANLVIAGGVESMSRAPYVMGKSDSAFGRSQKIEDTTMGWRFINPKLKELYGVDTMPQTAENVAEQFNVNRADQDQFALVSQQRTASAQAKGFFSKEIVAVEIPQRKGDAVVIDTDEHPRASTTLEGLSKLKPVVKADGSVTAGNASGINDGAAALLIASDDAVQAYNLKPRAKIIASTAVGVEPRIMGFAPAPAIKKLLKQANLTLEQMDVIELNEAFAAQALAVTRDLGLPDDSDKVNPNGGAIALGHPLGASGARLVTTALNQLEQTGSRYALCSMCIGVGQGIALIIERVEAL</sequence>
<proteinExistence type="inferred from homology"/>
<dbReference type="FunFam" id="3.40.47.10:FF:000010">
    <property type="entry name" value="Acetyl-CoA acetyltransferase (Thiolase)"/>
    <property type="match status" value="1"/>
</dbReference>
<dbReference type="InterPro" id="IPR020613">
    <property type="entry name" value="Thiolase_CS"/>
</dbReference>
<dbReference type="InterPro" id="IPR020617">
    <property type="entry name" value="Thiolase_C"/>
</dbReference>
<evidence type="ECO:0000313" key="17">
    <source>
        <dbReference type="Proteomes" id="UP000276905"/>
    </source>
</evidence>
<feature type="active site" description="Acyl-thioester intermediate" evidence="12">
    <location>
        <position position="90"/>
    </location>
</feature>
<evidence type="ECO:0000259" key="15">
    <source>
        <dbReference type="Pfam" id="PF02803"/>
    </source>
</evidence>
<evidence type="ECO:0000259" key="14">
    <source>
        <dbReference type="Pfam" id="PF00108"/>
    </source>
</evidence>
<evidence type="ECO:0000256" key="2">
    <source>
        <dbReference type="ARBA" id="ARBA00005071"/>
    </source>
</evidence>
<dbReference type="SUPFAM" id="SSF53901">
    <property type="entry name" value="Thiolase-like"/>
    <property type="match status" value="2"/>
</dbReference>
<comment type="function">
    <text evidence="1">Catalyzes thiolytic cleavage of beta-ketoadipyl-CoA to succinyl-CoA and acetyl-CoA.</text>
</comment>
<dbReference type="PROSITE" id="PS00737">
    <property type="entry name" value="THIOLASE_2"/>
    <property type="match status" value="1"/>
</dbReference>
<dbReference type="InterPro" id="IPR012793">
    <property type="entry name" value="PcaF"/>
</dbReference>
<comment type="caution">
    <text evidence="16">The sequence shown here is derived from an EMBL/GenBank/DDBJ whole genome shotgun (WGS) entry which is preliminary data.</text>
</comment>
<dbReference type="Proteomes" id="UP000276905">
    <property type="component" value="Unassembled WGS sequence"/>
</dbReference>
<dbReference type="Gene3D" id="3.40.47.10">
    <property type="match status" value="1"/>
</dbReference>
<evidence type="ECO:0000256" key="3">
    <source>
        <dbReference type="ARBA" id="ARBA00010982"/>
    </source>
</evidence>
<dbReference type="PROSITE" id="PS00098">
    <property type="entry name" value="THIOLASE_1"/>
    <property type="match status" value="1"/>
</dbReference>
<evidence type="ECO:0000256" key="7">
    <source>
        <dbReference type="ARBA" id="ARBA00022679"/>
    </source>
</evidence>
<evidence type="ECO:0000256" key="11">
    <source>
        <dbReference type="ARBA" id="ARBA00048527"/>
    </source>
</evidence>
<comment type="pathway">
    <text evidence="2">Aromatic compound metabolism; beta-ketoadipate pathway; acetyl-CoA and succinyl-CoA from 3-oxoadipate: step 2/2.</text>
</comment>
<dbReference type="InterPro" id="IPR002155">
    <property type="entry name" value="Thiolase"/>
</dbReference>
<name>A0A429JY39_9GAMM</name>
<evidence type="ECO:0000256" key="8">
    <source>
        <dbReference type="ARBA" id="ARBA00022797"/>
    </source>
</evidence>
<feature type="active site" description="Proton acceptor" evidence="12">
    <location>
        <position position="357"/>
    </location>
</feature>
<accession>A0A429JY39</accession>
<comment type="similarity">
    <text evidence="3 13">Belongs to the thiolase-like superfamily. Thiolase family.</text>
</comment>
<dbReference type="CDD" id="cd00751">
    <property type="entry name" value="thiolase"/>
    <property type="match status" value="1"/>
</dbReference>